<keyword evidence="5 13" id="KW-0808">Transferase</keyword>
<feature type="compositionally biased region" description="Polar residues" evidence="14">
    <location>
        <begin position="333"/>
        <end position="346"/>
    </location>
</feature>
<feature type="compositionally biased region" description="Basic and acidic residues" evidence="14">
    <location>
        <begin position="157"/>
        <end position="168"/>
    </location>
</feature>
<evidence type="ECO:0000256" key="12">
    <source>
        <dbReference type="ARBA" id="ARBA00059178"/>
    </source>
</evidence>
<dbReference type="STRING" id="59463.ENSMLUP00000001946"/>
<dbReference type="GO" id="GO:0042645">
    <property type="term" value="C:mitochondrial nucleoid"/>
    <property type="evidence" value="ECO:0007669"/>
    <property type="project" value="Ensembl"/>
</dbReference>
<dbReference type="InterPro" id="IPR011053">
    <property type="entry name" value="Single_hybrid_motif"/>
</dbReference>
<evidence type="ECO:0000256" key="14">
    <source>
        <dbReference type="SAM" id="MobiDB-lite"/>
    </source>
</evidence>
<dbReference type="Pfam" id="PF00198">
    <property type="entry name" value="2-oxoacid_dh"/>
    <property type="match status" value="2"/>
</dbReference>
<comment type="similarity">
    <text evidence="3 13">Belongs to the 2-oxoacid dehydrogenase family.</text>
</comment>
<dbReference type="GO" id="GO:0031625">
    <property type="term" value="F:ubiquitin protein ligase binding"/>
    <property type="evidence" value="ECO:0007669"/>
    <property type="project" value="Ensembl"/>
</dbReference>
<evidence type="ECO:0000256" key="5">
    <source>
        <dbReference type="ARBA" id="ARBA00022679"/>
    </source>
</evidence>
<dbReference type="GO" id="GO:0005829">
    <property type="term" value="C:cytosol"/>
    <property type="evidence" value="ECO:0007669"/>
    <property type="project" value="Ensembl"/>
</dbReference>
<name>G1NX60_MYOLU</name>
<dbReference type="Gene3D" id="4.10.320.10">
    <property type="entry name" value="E3-binding domain"/>
    <property type="match status" value="1"/>
</dbReference>
<dbReference type="InterPro" id="IPR004167">
    <property type="entry name" value="PSBD"/>
</dbReference>
<dbReference type="AlphaFoldDB" id="G1NX60"/>
<dbReference type="Pfam" id="PF00364">
    <property type="entry name" value="Biotin_lipoyl"/>
    <property type="match status" value="1"/>
</dbReference>
<dbReference type="SUPFAM" id="SSF51230">
    <property type="entry name" value="Single hybrid motif"/>
    <property type="match status" value="1"/>
</dbReference>
<dbReference type="PROSITE" id="PS50968">
    <property type="entry name" value="BIOTINYL_LIPOYL"/>
    <property type="match status" value="1"/>
</dbReference>
<feature type="compositionally biased region" description="Pro residues" evidence="14">
    <location>
        <begin position="218"/>
        <end position="230"/>
    </location>
</feature>
<feature type="region of interest" description="Disordered" evidence="14">
    <location>
        <begin position="217"/>
        <end position="240"/>
    </location>
</feature>
<dbReference type="EC" id="2.3.1.-" evidence="13"/>
<keyword evidence="6 13" id="KW-0450">Lipoyl</keyword>
<dbReference type="SUPFAM" id="SSF52777">
    <property type="entry name" value="CoA-dependent acyltransferases"/>
    <property type="match status" value="2"/>
</dbReference>
<dbReference type="eggNOG" id="KOG0558">
    <property type="taxonomic scope" value="Eukaryota"/>
</dbReference>
<dbReference type="Gene3D" id="3.30.559.10">
    <property type="entry name" value="Chloramphenicol acetyltransferase-like domain"/>
    <property type="match status" value="1"/>
</dbReference>
<dbReference type="HOGENOM" id="CLU_016733_10_0_1"/>
<proteinExistence type="inferred from homology"/>
<dbReference type="FunFam" id="4.10.320.10:FF:000002">
    <property type="entry name" value="Dihydrolipoamide acetyltransferase component of pyruvate dehydrogenase complex"/>
    <property type="match status" value="1"/>
</dbReference>
<evidence type="ECO:0000256" key="11">
    <source>
        <dbReference type="ARBA" id="ARBA00051775"/>
    </source>
</evidence>
<reference evidence="17 18" key="1">
    <citation type="journal article" date="2011" name="Nature">
        <title>A high-resolution map of human evolutionary constraint using 29 mammals.</title>
        <authorList>
            <person name="Lindblad-Toh K."/>
            <person name="Garber M."/>
            <person name="Zuk O."/>
            <person name="Lin M.F."/>
            <person name="Parker B.J."/>
            <person name="Washietl S."/>
            <person name="Kheradpour P."/>
            <person name="Ernst J."/>
            <person name="Jordan G."/>
            <person name="Mauceli E."/>
            <person name="Ward L.D."/>
            <person name="Lowe C.B."/>
            <person name="Holloway A.K."/>
            <person name="Clamp M."/>
            <person name="Gnerre S."/>
            <person name="Alfoldi J."/>
            <person name="Beal K."/>
            <person name="Chang J."/>
            <person name="Clawson H."/>
            <person name="Cuff J."/>
            <person name="Di Palma F."/>
            <person name="Fitzgerald S."/>
            <person name="Flicek P."/>
            <person name="Guttman M."/>
            <person name="Hubisz M.J."/>
            <person name="Jaffe D.B."/>
            <person name="Jungreis I."/>
            <person name="Kent W.J."/>
            <person name="Kostka D."/>
            <person name="Lara M."/>
            <person name="Martins A.L."/>
            <person name="Massingham T."/>
            <person name="Moltke I."/>
            <person name="Raney B.J."/>
            <person name="Rasmussen M.D."/>
            <person name="Robinson J."/>
            <person name="Stark A."/>
            <person name="Vilella A.J."/>
            <person name="Wen J."/>
            <person name="Xie X."/>
            <person name="Zody M.C."/>
            <person name="Baldwin J."/>
            <person name="Bloom T."/>
            <person name="Chin C.W."/>
            <person name="Heiman D."/>
            <person name="Nicol R."/>
            <person name="Nusbaum C."/>
            <person name="Young S."/>
            <person name="Wilkinson J."/>
            <person name="Worley K.C."/>
            <person name="Kovar C.L."/>
            <person name="Muzny D.M."/>
            <person name="Gibbs R.A."/>
            <person name="Cree A."/>
            <person name="Dihn H.H."/>
            <person name="Fowler G."/>
            <person name="Jhangiani S."/>
            <person name="Joshi V."/>
            <person name="Lee S."/>
            <person name="Lewis L.R."/>
            <person name="Nazareth L.V."/>
            <person name="Okwuonu G."/>
            <person name="Santibanez J."/>
            <person name="Warren W.C."/>
            <person name="Mardis E.R."/>
            <person name="Weinstock G.M."/>
            <person name="Wilson R.K."/>
            <person name="Delehaunty K."/>
            <person name="Dooling D."/>
            <person name="Fronik C."/>
            <person name="Fulton L."/>
            <person name="Fulton B."/>
            <person name="Graves T."/>
            <person name="Minx P."/>
            <person name="Sodergren E."/>
            <person name="Birney E."/>
            <person name="Margulies E.H."/>
            <person name="Herrero J."/>
            <person name="Green E.D."/>
            <person name="Haussler D."/>
            <person name="Siepel A."/>
            <person name="Goldman N."/>
            <person name="Pollard K.S."/>
            <person name="Pedersen J.S."/>
            <person name="Lander E.S."/>
            <person name="Kellis M."/>
        </authorList>
    </citation>
    <scope>NUCLEOTIDE SEQUENCE [LARGE SCALE GENOMIC DNA]</scope>
</reference>
<dbReference type="PANTHER" id="PTHR43178">
    <property type="entry name" value="DIHYDROLIPOAMIDE ACETYLTRANSFERASE COMPONENT OF PYRUVATE DEHYDROGENASE COMPLEX"/>
    <property type="match status" value="1"/>
</dbReference>
<gene>
    <name evidence="17" type="primary">DBT</name>
</gene>
<dbReference type="FunFam" id="2.40.50.100:FF:000013">
    <property type="entry name" value="Dihydrolipoamide acetyltransferase component of pyruvate dehydrogenase complex"/>
    <property type="match status" value="1"/>
</dbReference>
<dbReference type="Pfam" id="PF02817">
    <property type="entry name" value="E3_binding"/>
    <property type="match status" value="1"/>
</dbReference>
<dbReference type="Proteomes" id="UP000001074">
    <property type="component" value="Unassembled WGS sequence"/>
</dbReference>
<dbReference type="GO" id="GO:0043754">
    <property type="term" value="F:dihydrolipoamide branched chain acyltransferase activity"/>
    <property type="evidence" value="ECO:0007669"/>
    <property type="project" value="UniProtKB-EC"/>
</dbReference>
<evidence type="ECO:0000256" key="1">
    <source>
        <dbReference type="ARBA" id="ARBA00001938"/>
    </source>
</evidence>
<protein>
    <recommendedName>
        <fullName evidence="13">Dihydrolipoamide acetyltransferase component of pyruvate dehydrogenase complex</fullName>
        <ecNumber evidence="13">2.3.1.-</ecNumber>
    </recommendedName>
</protein>
<dbReference type="InterPro" id="IPR001078">
    <property type="entry name" value="2-oxoacid_DH_actylTfrase"/>
</dbReference>
<keyword evidence="9" id="KW-0496">Mitochondrion</keyword>
<organism evidence="17 18">
    <name type="scientific">Myotis lucifugus</name>
    <name type="common">Little brown bat</name>
    <dbReference type="NCBI Taxonomy" id="59463"/>
    <lineage>
        <taxon>Eukaryota</taxon>
        <taxon>Metazoa</taxon>
        <taxon>Chordata</taxon>
        <taxon>Craniata</taxon>
        <taxon>Vertebrata</taxon>
        <taxon>Euteleostomi</taxon>
        <taxon>Mammalia</taxon>
        <taxon>Eutheria</taxon>
        <taxon>Laurasiatheria</taxon>
        <taxon>Chiroptera</taxon>
        <taxon>Yangochiroptera</taxon>
        <taxon>Vespertilionidae</taxon>
        <taxon>Myotis</taxon>
    </lineage>
</organism>
<dbReference type="PROSITE" id="PS00189">
    <property type="entry name" value="LIPOYL"/>
    <property type="match status" value="1"/>
</dbReference>
<feature type="domain" description="Peripheral subunit-binding (PSBD)" evidence="16">
    <location>
        <begin position="172"/>
        <end position="209"/>
    </location>
</feature>
<dbReference type="GO" id="GO:0120552">
    <property type="term" value="P:branched-chain alpha-keto acid decarboxylation to branched-chain acyl-CoA"/>
    <property type="evidence" value="ECO:0007669"/>
    <property type="project" value="Ensembl"/>
</dbReference>
<sequence>MAAVRVLRTWSQRAGRLVCVRYFQTRSDVRALKPKYVCFFGHPSFKASHPHRPLKTTAGHRGQIVQFKLSDIGEGIREVTVKEWFVKEGDTVSQFDSICEVQSDKASVTITSRYDGVIKKLYYNLEDTAYVGKPLVDIETEALKDSEEDVVETPAVSHDEHTHQEIKGHKTLATPAVRRLAMENNIKLSEVVGSGKDGRILKEDILNFLEKQTGAILPPSPKAEIMPPPPKPKDKPLPTPVAKPVVFTGQDRTEPITGFRKAMVKTMTAALKIPHFGYCDEVDLTELVKLREELKPVASARGIKLSFMPFFIKARPQISGSAFPHTAPRLSSHKSNSYHSPVLSTGSPSSRQAASLGLLQFPILNASVDESCQKVTYKASHNIGVAMDTEQGLIVPNVKSVQARSVMDIAAELNRLQQLGSTGQLSTADLTGGTFTLSNIGSIGGTYAKAVILPPEVAIGALGSIKALPRFNQKGDVYKAQIMNVSWSADHRVIDGATMSRFSNLWKSYLENPASMLLDLK</sequence>
<feature type="region of interest" description="Disordered" evidence="14">
    <location>
        <begin position="146"/>
        <end position="169"/>
    </location>
</feature>
<comment type="function">
    <text evidence="12">The branched-chain alpha-keto dehydrogenase complex catalyzes the overall conversion of alpha-keto acids to acyl-CoA and CO(2). It contains multiple copies of three enzymatic components: branched-chain alpha-keto acid decarboxylase (E1), lipoamide acyltransferase (E2) and lipoamide dehydrogenase (E3). Within this complex, the catalytic function of this enzyme is to accept, and to transfer to coenzyme A, acyl groups that are generated by the branched-chain alpha-keto acid decarboxylase component.</text>
</comment>
<dbReference type="GO" id="GO:0031405">
    <property type="term" value="F:lipoic acid binding"/>
    <property type="evidence" value="ECO:0007669"/>
    <property type="project" value="TreeGrafter"/>
</dbReference>
<accession>G1NX60</accession>
<feature type="domain" description="Lipoyl-binding" evidence="15">
    <location>
        <begin position="64"/>
        <end position="139"/>
    </location>
</feature>
<evidence type="ECO:0000256" key="6">
    <source>
        <dbReference type="ARBA" id="ARBA00022823"/>
    </source>
</evidence>
<evidence type="ECO:0000313" key="18">
    <source>
        <dbReference type="Proteomes" id="UP000001074"/>
    </source>
</evidence>
<evidence type="ECO:0000256" key="2">
    <source>
        <dbReference type="ARBA" id="ARBA00004305"/>
    </source>
</evidence>
<evidence type="ECO:0000256" key="7">
    <source>
        <dbReference type="ARBA" id="ARBA00022946"/>
    </source>
</evidence>
<evidence type="ECO:0000256" key="10">
    <source>
        <dbReference type="ARBA" id="ARBA00023315"/>
    </source>
</evidence>
<keyword evidence="18" id="KW-1185">Reference proteome</keyword>
<dbReference type="EMBL" id="AAPE02051083">
    <property type="status" value="NOT_ANNOTATED_CDS"/>
    <property type="molecule type" value="Genomic_DNA"/>
</dbReference>
<dbReference type="FunCoup" id="G1NX60">
    <property type="interactions" value="2056"/>
</dbReference>
<dbReference type="OMA" id="MPFCIKA"/>
<dbReference type="PANTHER" id="PTHR43178:SF5">
    <property type="entry name" value="LIPOAMIDE ACYLTRANSFERASE COMPONENT OF BRANCHED-CHAIN ALPHA-KETO ACID DEHYDROGENASE COMPLEX, MITOCHONDRIAL"/>
    <property type="match status" value="1"/>
</dbReference>
<dbReference type="Ensembl" id="ENSMLUT00000002134.2">
    <property type="protein sequence ID" value="ENSMLUP00000001946.2"/>
    <property type="gene ID" value="ENSMLUG00000002135.2"/>
</dbReference>
<evidence type="ECO:0000259" key="16">
    <source>
        <dbReference type="PROSITE" id="PS51826"/>
    </source>
</evidence>
<reference evidence="17" key="3">
    <citation type="submission" date="2025-09" db="UniProtKB">
        <authorList>
            <consortium name="Ensembl"/>
        </authorList>
    </citation>
    <scope>IDENTIFICATION</scope>
</reference>
<dbReference type="GO" id="GO:0015630">
    <property type="term" value="C:microtubule cytoskeleton"/>
    <property type="evidence" value="ECO:0007669"/>
    <property type="project" value="Ensembl"/>
</dbReference>
<dbReference type="PROSITE" id="PS51826">
    <property type="entry name" value="PSBD"/>
    <property type="match status" value="1"/>
</dbReference>
<dbReference type="InterPro" id="IPR003016">
    <property type="entry name" value="2-oxoA_DH_lipoyl-BS"/>
</dbReference>
<dbReference type="GeneTree" id="ENSGT00940000156750"/>
<feature type="region of interest" description="Disordered" evidence="14">
    <location>
        <begin position="323"/>
        <end position="346"/>
    </location>
</feature>
<comment type="catalytic activity">
    <reaction evidence="11">
        <text>N(6)-[(R)-dihydrolipoyl]-L-lysyl-[protein] + 2-methylpropanoyl-CoA = N(6)-[(R)-S(8)-2-methylpropanoyldihydrolipoyl]-L-lysyl-[protein] + CoA</text>
        <dbReference type="Rhea" id="RHEA:18865"/>
        <dbReference type="Rhea" id="RHEA-COMP:10475"/>
        <dbReference type="Rhea" id="RHEA-COMP:10497"/>
        <dbReference type="ChEBI" id="CHEBI:57287"/>
        <dbReference type="ChEBI" id="CHEBI:57338"/>
        <dbReference type="ChEBI" id="CHEBI:83100"/>
        <dbReference type="ChEBI" id="CHEBI:83142"/>
        <dbReference type="EC" id="2.3.1.168"/>
    </reaction>
    <physiologicalReaction direction="left-to-right" evidence="11">
        <dbReference type="Rhea" id="RHEA:18866"/>
    </physiologicalReaction>
</comment>
<dbReference type="InterPro" id="IPR023213">
    <property type="entry name" value="CAT-like_dom_sf"/>
</dbReference>
<dbReference type="SUPFAM" id="SSF47005">
    <property type="entry name" value="Peripheral subunit-binding domain of 2-oxo acid dehydrogenase complex"/>
    <property type="match status" value="1"/>
</dbReference>
<dbReference type="CDD" id="cd06849">
    <property type="entry name" value="lipoyl_domain"/>
    <property type="match status" value="1"/>
</dbReference>
<dbReference type="InterPro" id="IPR036625">
    <property type="entry name" value="E3-bd_dom_sf"/>
</dbReference>
<evidence type="ECO:0000256" key="9">
    <source>
        <dbReference type="ARBA" id="ARBA00023128"/>
    </source>
</evidence>
<dbReference type="GO" id="GO:0016407">
    <property type="term" value="F:acetyltransferase activity"/>
    <property type="evidence" value="ECO:0007669"/>
    <property type="project" value="TreeGrafter"/>
</dbReference>
<dbReference type="InParanoid" id="G1NX60"/>
<dbReference type="FunFam" id="3.30.559.10:FF:000009">
    <property type="entry name" value="Dihydrolipoamide acetyltransferase component of pyruvate dehydrogenase complex"/>
    <property type="match status" value="1"/>
</dbReference>
<evidence type="ECO:0000256" key="3">
    <source>
        <dbReference type="ARBA" id="ARBA00007317"/>
    </source>
</evidence>
<keyword evidence="8" id="KW-0007">Acetylation</keyword>
<dbReference type="GO" id="GO:0160157">
    <property type="term" value="C:branched-chain alpha-ketoacid dehydrogenase complex"/>
    <property type="evidence" value="ECO:0007669"/>
    <property type="project" value="Ensembl"/>
</dbReference>
<dbReference type="Gene3D" id="2.40.50.100">
    <property type="match status" value="1"/>
</dbReference>
<keyword evidence="10 13" id="KW-0012">Acyltransferase</keyword>
<comment type="subcellular location">
    <subcellularLocation>
        <location evidence="2">Mitochondrion matrix</location>
    </subcellularLocation>
</comment>
<comment type="cofactor">
    <cofactor evidence="1 13">
        <name>(R)-lipoate</name>
        <dbReference type="ChEBI" id="CHEBI:83088"/>
    </cofactor>
</comment>
<dbReference type="InterPro" id="IPR000089">
    <property type="entry name" value="Biotin_lipoyl"/>
</dbReference>
<dbReference type="InterPro" id="IPR050743">
    <property type="entry name" value="2-oxoacid_DH_E2_comp"/>
</dbReference>
<keyword evidence="4" id="KW-0597">Phosphoprotein</keyword>
<evidence type="ECO:0000313" key="17">
    <source>
        <dbReference type="Ensembl" id="ENSMLUP00000001946.2"/>
    </source>
</evidence>
<evidence type="ECO:0000256" key="13">
    <source>
        <dbReference type="RuleBase" id="RU003423"/>
    </source>
</evidence>
<evidence type="ECO:0000256" key="4">
    <source>
        <dbReference type="ARBA" id="ARBA00022553"/>
    </source>
</evidence>
<reference evidence="17" key="2">
    <citation type="submission" date="2025-08" db="UniProtKB">
        <authorList>
            <consortium name="Ensembl"/>
        </authorList>
    </citation>
    <scope>IDENTIFICATION</scope>
</reference>
<evidence type="ECO:0000259" key="15">
    <source>
        <dbReference type="PROSITE" id="PS50968"/>
    </source>
</evidence>
<keyword evidence="7" id="KW-0809">Transit peptide</keyword>
<evidence type="ECO:0000256" key="8">
    <source>
        <dbReference type="ARBA" id="ARBA00022990"/>
    </source>
</evidence>